<evidence type="ECO:0000259" key="1">
    <source>
        <dbReference type="Pfam" id="PF13400"/>
    </source>
</evidence>
<protein>
    <submittedName>
        <fullName evidence="2">Pilus assembly protein</fullName>
    </submittedName>
</protein>
<evidence type="ECO:0000313" key="2">
    <source>
        <dbReference type="EMBL" id="MCF4123708.1"/>
    </source>
</evidence>
<organism evidence="2 3">
    <name type="scientific">Antribacter soli</name>
    <dbReference type="NCBI Taxonomy" id="2910976"/>
    <lineage>
        <taxon>Bacteria</taxon>
        <taxon>Bacillati</taxon>
        <taxon>Actinomycetota</taxon>
        <taxon>Actinomycetes</taxon>
        <taxon>Micrococcales</taxon>
        <taxon>Promicromonosporaceae</taxon>
        <taxon>Antribacter</taxon>
    </lineage>
</organism>
<sequence length="129" mass="13265">MTPWFIVSALALIVIVGLVLDGGSHLHAQQHAYGLAAQAARAGGQQLDTTAVMAGEGFTVDPAKAVTAAHQYLATAGADGDAWVEGGRVHVTVRQTYSPQILGMFGAGPFPVEVTATARLVRVVAGSEQ</sequence>
<keyword evidence="3" id="KW-1185">Reference proteome</keyword>
<reference evidence="2" key="1">
    <citation type="submission" date="2022-01" db="EMBL/GenBank/DDBJ databases">
        <title>Antribacter sp. nov., isolated from Guizhou of China.</title>
        <authorList>
            <person name="Chengliang C."/>
            <person name="Ya Z."/>
        </authorList>
    </citation>
    <scope>NUCLEOTIDE SEQUENCE</scope>
    <source>
        <strain evidence="2">KLBMP 9083</strain>
    </source>
</reference>
<dbReference type="EMBL" id="JAKGSG010000069">
    <property type="protein sequence ID" value="MCF4123708.1"/>
    <property type="molecule type" value="Genomic_DNA"/>
</dbReference>
<evidence type="ECO:0000313" key="3">
    <source>
        <dbReference type="Proteomes" id="UP001165405"/>
    </source>
</evidence>
<dbReference type="Pfam" id="PF13400">
    <property type="entry name" value="Tad"/>
    <property type="match status" value="1"/>
</dbReference>
<dbReference type="AlphaFoldDB" id="A0AA41QHR5"/>
<feature type="domain" description="Putative Flp pilus-assembly TadG-like N-terminal" evidence="1">
    <location>
        <begin position="5"/>
        <end position="46"/>
    </location>
</feature>
<dbReference type="Proteomes" id="UP001165405">
    <property type="component" value="Unassembled WGS sequence"/>
</dbReference>
<gene>
    <name evidence="2" type="ORF">L1785_22365</name>
</gene>
<accession>A0AA41QHR5</accession>
<dbReference type="InterPro" id="IPR028087">
    <property type="entry name" value="Tad_N"/>
</dbReference>
<proteinExistence type="predicted"/>
<dbReference type="RefSeq" id="WP_236091454.1">
    <property type="nucleotide sequence ID" value="NZ_JAKGSG010000069.1"/>
</dbReference>
<comment type="caution">
    <text evidence="2">The sequence shown here is derived from an EMBL/GenBank/DDBJ whole genome shotgun (WGS) entry which is preliminary data.</text>
</comment>
<name>A0AA41QHR5_9MICO</name>